<dbReference type="AlphaFoldDB" id="A0AAW2KE26"/>
<organism evidence="1">
    <name type="scientific">Sesamum angustifolium</name>
    <dbReference type="NCBI Taxonomy" id="2727405"/>
    <lineage>
        <taxon>Eukaryota</taxon>
        <taxon>Viridiplantae</taxon>
        <taxon>Streptophyta</taxon>
        <taxon>Embryophyta</taxon>
        <taxon>Tracheophyta</taxon>
        <taxon>Spermatophyta</taxon>
        <taxon>Magnoliopsida</taxon>
        <taxon>eudicotyledons</taxon>
        <taxon>Gunneridae</taxon>
        <taxon>Pentapetalae</taxon>
        <taxon>asterids</taxon>
        <taxon>lamiids</taxon>
        <taxon>Lamiales</taxon>
        <taxon>Pedaliaceae</taxon>
        <taxon>Sesamum</taxon>
    </lineage>
</organism>
<sequence>MKESCFKLHGVPEWYKQLKDQKVKETGSVRHFNVITADVGNNSENASNLGEAVKQMTELIKLMKENIPQQDPFQVNFAHGDDFAGTSALVTPSENGFGLRIVDTGATNHMCAHPSLHT</sequence>
<accession>A0AAW2KE26</accession>
<proteinExistence type="predicted"/>
<evidence type="ECO:0000313" key="1">
    <source>
        <dbReference type="EMBL" id="KAL0305207.1"/>
    </source>
</evidence>
<reference evidence="1" key="1">
    <citation type="submission" date="2020-06" db="EMBL/GenBank/DDBJ databases">
        <authorList>
            <person name="Li T."/>
            <person name="Hu X."/>
            <person name="Zhang T."/>
            <person name="Song X."/>
            <person name="Zhang H."/>
            <person name="Dai N."/>
            <person name="Sheng W."/>
            <person name="Hou X."/>
            <person name="Wei L."/>
        </authorList>
    </citation>
    <scope>NUCLEOTIDE SEQUENCE</scope>
    <source>
        <strain evidence="1">G01</strain>
        <tissue evidence="1">Leaf</tissue>
    </source>
</reference>
<protein>
    <submittedName>
        <fullName evidence="1">Uncharacterized protein</fullName>
    </submittedName>
</protein>
<name>A0AAW2KE26_9LAMI</name>
<comment type="caution">
    <text evidence="1">The sequence shown here is derived from an EMBL/GenBank/DDBJ whole genome shotgun (WGS) entry which is preliminary data.</text>
</comment>
<reference evidence="1" key="2">
    <citation type="journal article" date="2024" name="Plant">
        <title>Genomic evolution and insights into agronomic trait innovations of Sesamum species.</title>
        <authorList>
            <person name="Miao H."/>
            <person name="Wang L."/>
            <person name="Qu L."/>
            <person name="Liu H."/>
            <person name="Sun Y."/>
            <person name="Le M."/>
            <person name="Wang Q."/>
            <person name="Wei S."/>
            <person name="Zheng Y."/>
            <person name="Lin W."/>
            <person name="Duan Y."/>
            <person name="Cao H."/>
            <person name="Xiong S."/>
            <person name="Wang X."/>
            <person name="Wei L."/>
            <person name="Li C."/>
            <person name="Ma Q."/>
            <person name="Ju M."/>
            <person name="Zhao R."/>
            <person name="Li G."/>
            <person name="Mu C."/>
            <person name="Tian Q."/>
            <person name="Mei H."/>
            <person name="Zhang T."/>
            <person name="Gao T."/>
            <person name="Zhang H."/>
        </authorList>
    </citation>
    <scope>NUCLEOTIDE SEQUENCE</scope>
    <source>
        <strain evidence="1">G01</strain>
    </source>
</reference>
<gene>
    <name evidence="1" type="ORF">Sangu_3045600</name>
</gene>
<dbReference type="EMBL" id="JACGWK010000133">
    <property type="protein sequence ID" value="KAL0305207.1"/>
    <property type="molecule type" value="Genomic_DNA"/>
</dbReference>